<keyword evidence="6" id="KW-0472">Membrane</keyword>
<feature type="region of interest" description="Disordered" evidence="5">
    <location>
        <begin position="765"/>
        <end position="815"/>
    </location>
</feature>
<evidence type="ECO:0000256" key="6">
    <source>
        <dbReference type="SAM" id="Phobius"/>
    </source>
</evidence>
<feature type="compositionally biased region" description="Polar residues" evidence="5">
    <location>
        <begin position="777"/>
        <end position="809"/>
    </location>
</feature>
<keyword evidence="3" id="KW-0677">Repeat</keyword>
<dbReference type="PANTHER" id="PTHR45712:SF22">
    <property type="entry name" value="INSULIN-LIKE GROWTH FACTOR-BINDING PROTEIN COMPLEX ACID LABILE SUBUNIT"/>
    <property type="match status" value="1"/>
</dbReference>
<sequence>MRVTILLCSFAHLLLLATTAPVQENSTEPVCPSGCECGQRNIRCTGVDFEDILHFLLPSVRLLHLTDCDISELPVELLRNATNLEQLHLIDCGIESILLPSSGTFEGLRQLRSINLSQNELIDFAATMEAMQRIGPNVASIDLSANAIAVVNSSGDGYYSSVRTLNLSGNAIDTLLALPRSLQVVDLSQNEIANLSAVIWPPSLTHLTLRQNAISELGDDELLSLSTLLQLDASRNLITEIHANAFDHLPSLRQLDLSFNPLLKFDARFTGMRRLERLELTYTNLFYFDVDLLSAAMSLRSLNISHNRQLSSIVGQVGRSMEVFDMSHCDLRMLPDRFFVGASRLRQLLIDGNGWLCDYCVRRWHQRLPSDSFPPICVNSSGDASQETGLSTNDCLVGAYIPEGQIVRAIYSTSAVLHCNQYGQPAPSLKWFVYPASTGAPVILIGSYEPKTKKGSLAPDMDAKYDILPGGVLLIRSTSRDVVERYKCVVENEHGNSSAVIRFRLDLSSWYRLTPNPFDSVFIGSVVCGILTAFLSFIVNILWLGVRKVVLWYIHRAERTSRVRKMVEAMEKYRQKQLYNLHEKYNKRLGHIRDNYHQQVEQMRTSYTSQSERFRDYRVAQMETMNQHLDTIRDNYNQQIGRMREYGSRRSDQLWESYERQMNRIRTFSLQQRLRMMRQYKIKQRYLNKLLESLNADGNQFEMSRQDSEAVTAAMLAALDEANDLPPLGKISAHDSHMNISAASSYYSLPELFLDENGAIATVRSDSHSSSAASSSVNNTHLPPRQSGSNGEQSTSSDRSSKVTRNANIDETVEL</sequence>
<dbReference type="InterPro" id="IPR001611">
    <property type="entry name" value="Leu-rich_rpt"/>
</dbReference>
<dbReference type="SUPFAM" id="SSF48726">
    <property type="entry name" value="Immunoglobulin"/>
    <property type="match status" value="1"/>
</dbReference>
<dbReference type="SMART" id="SM00369">
    <property type="entry name" value="LRR_TYP"/>
    <property type="match status" value="6"/>
</dbReference>
<dbReference type="PROSITE" id="PS50835">
    <property type="entry name" value="IG_LIKE"/>
    <property type="match status" value="1"/>
</dbReference>
<reference evidence="10" key="1">
    <citation type="submission" date="2022-11" db="UniProtKB">
        <authorList>
            <consortium name="WormBaseParasite"/>
        </authorList>
    </citation>
    <scope>IDENTIFICATION</scope>
</reference>
<feature type="transmembrane region" description="Helical" evidence="6">
    <location>
        <begin position="521"/>
        <end position="546"/>
    </location>
</feature>
<evidence type="ECO:0000313" key="10">
    <source>
        <dbReference type="WBParaSite" id="PSAMB.scaffold4485size14452.g24442.t1"/>
    </source>
</evidence>
<dbReference type="InterPro" id="IPR032675">
    <property type="entry name" value="LRR_dom_sf"/>
</dbReference>
<proteinExistence type="predicted"/>
<dbReference type="InterPro" id="IPR013783">
    <property type="entry name" value="Ig-like_fold"/>
</dbReference>
<keyword evidence="6" id="KW-0812">Transmembrane</keyword>
<dbReference type="GO" id="GO:0005615">
    <property type="term" value="C:extracellular space"/>
    <property type="evidence" value="ECO:0007669"/>
    <property type="project" value="TreeGrafter"/>
</dbReference>
<dbReference type="AlphaFoldDB" id="A0A914WPT8"/>
<evidence type="ECO:0000259" key="8">
    <source>
        <dbReference type="PROSITE" id="PS50835"/>
    </source>
</evidence>
<dbReference type="InterPro" id="IPR036179">
    <property type="entry name" value="Ig-like_dom_sf"/>
</dbReference>
<dbReference type="InterPro" id="IPR007110">
    <property type="entry name" value="Ig-like_dom"/>
</dbReference>
<feature type="chain" id="PRO_5037295885" evidence="7">
    <location>
        <begin position="20"/>
        <end position="815"/>
    </location>
</feature>
<feature type="domain" description="Ig-like" evidence="8">
    <location>
        <begin position="374"/>
        <end position="508"/>
    </location>
</feature>
<evidence type="ECO:0000256" key="4">
    <source>
        <dbReference type="ARBA" id="ARBA00023157"/>
    </source>
</evidence>
<protein>
    <submittedName>
        <fullName evidence="10">Ig-like domain-containing protein</fullName>
    </submittedName>
</protein>
<accession>A0A914WPT8</accession>
<evidence type="ECO:0000256" key="3">
    <source>
        <dbReference type="ARBA" id="ARBA00022737"/>
    </source>
</evidence>
<feature type="signal peptide" evidence="7">
    <location>
        <begin position="1"/>
        <end position="19"/>
    </location>
</feature>
<keyword evidence="4" id="KW-1015">Disulfide bond</keyword>
<evidence type="ECO:0000256" key="1">
    <source>
        <dbReference type="ARBA" id="ARBA00022614"/>
    </source>
</evidence>
<dbReference type="PROSITE" id="PS51450">
    <property type="entry name" value="LRR"/>
    <property type="match status" value="1"/>
</dbReference>
<dbReference type="Gene3D" id="3.80.10.10">
    <property type="entry name" value="Ribonuclease Inhibitor"/>
    <property type="match status" value="2"/>
</dbReference>
<dbReference type="InterPro" id="IPR003591">
    <property type="entry name" value="Leu-rich_rpt_typical-subtyp"/>
</dbReference>
<evidence type="ECO:0000313" key="9">
    <source>
        <dbReference type="Proteomes" id="UP000887566"/>
    </source>
</evidence>
<evidence type="ECO:0000256" key="5">
    <source>
        <dbReference type="SAM" id="MobiDB-lite"/>
    </source>
</evidence>
<keyword evidence="9" id="KW-1185">Reference proteome</keyword>
<keyword evidence="1" id="KW-0433">Leucine-rich repeat</keyword>
<dbReference type="InterPro" id="IPR050333">
    <property type="entry name" value="SLRP"/>
</dbReference>
<keyword evidence="6" id="KW-1133">Transmembrane helix</keyword>
<dbReference type="SUPFAM" id="SSF52058">
    <property type="entry name" value="L domain-like"/>
    <property type="match status" value="1"/>
</dbReference>
<name>A0A914WPT8_9BILA</name>
<dbReference type="Gene3D" id="2.60.40.10">
    <property type="entry name" value="Immunoglobulins"/>
    <property type="match status" value="1"/>
</dbReference>
<keyword evidence="2 7" id="KW-0732">Signal</keyword>
<evidence type="ECO:0000256" key="7">
    <source>
        <dbReference type="SAM" id="SignalP"/>
    </source>
</evidence>
<dbReference type="WBParaSite" id="PSAMB.scaffold4485size14452.g24442.t1">
    <property type="protein sequence ID" value="PSAMB.scaffold4485size14452.g24442.t1"/>
    <property type="gene ID" value="PSAMB.scaffold4485size14452.g24442"/>
</dbReference>
<dbReference type="Pfam" id="PF13855">
    <property type="entry name" value="LRR_8"/>
    <property type="match status" value="1"/>
</dbReference>
<organism evidence="9 10">
    <name type="scientific">Plectus sambesii</name>
    <dbReference type="NCBI Taxonomy" id="2011161"/>
    <lineage>
        <taxon>Eukaryota</taxon>
        <taxon>Metazoa</taxon>
        <taxon>Ecdysozoa</taxon>
        <taxon>Nematoda</taxon>
        <taxon>Chromadorea</taxon>
        <taxon>Plectida</taxon>
        <taxon>Plectina</taxon>
        <taxon>Plectoidea</taxon>
        <taxon>Plectidae</taxon>
        <taxon>Plectus</taxon>
    </lineage>
</organism>
<dbReference type="Proteomes" id="UP000887566">
    <property type="component" value="Unplaced"/>
</dbReference>
<dbReference type="PANTHER" id="PTHR45712">
    <property type="entry name" value="AGAP008170-PA"/>
    <property type="match status" value="1"/>
</dbReference>
<evidence type="ECO:0000256" key="2">
    <source>
        <dbReference type="ARBA" id="ARBA00022729"/>
    </source>
</evidence>